<proteinExistence type="predicted"/>
<protein>
    <submittedName>
        <fullName evidence="1">Uncharacterized protein</fullName>
    </submittedName>
</protein>
<accession>A0A195F4Z0</accession>
<name>A0A195F4Z0_9HYME</name>
<dbReference type="EMBL" id="KQ981820">
    <property type="protein sequence ID" value="KYN35144.1"/>
    <property type="molecule type" value="Genomic_DNA"/>
</dbReference>
<dbReference type="AlphaFoldDB" id="A0A195F4Z0"/>
<gene>
    <name evidence="1" type="ORF">ALC56_10318</name>
</gene>
<evidence type="ECO:0000313" key="2">
    <source>
        <dbReference type="Proteomes" id="UP000078541"/>
    </source>
</evidence>
<evidence type="ECO:0000313" key="1">
    <source>
        <dbReference type="EMBL" id="KYN35144.1"/>
    </source>
</evidence>
<sequence length="111" mass="12812">MQHFVSLLRSLPSPWFSCALRAAIALIKSKNTCNVEQIEENENCAHISNSTIHGDITMYINIHRLQLSLFKNAYFVQSIHMRYITLRVKVKATRNIYVNTSTIFDNLITLI</sequence>
<reference evidence="1 2" key="1">
    <citation type="submission" date="2016-03" db="EMBL/GenBank/DDBJ databases">
        <title>Trachymyrmex septentrionalis WGS genome.</title>
        <authorList>
            <person name="Nygaard S."/>
            <person name="Hu H."/>
            <person name="Boomsma J."/>
            <person name="Zhang G."/>
        </authorList>
    </citation>
    <scope>NUCLEOTIDE SEQUENCE [LARGE SCALE GENOMIC DNA]</scope>
    <source>
        <strain evidence="1">Tsep2-gDNA-1</strain>
        <tissue evidence="1">Whole body</tissue>
    </source>
</reference>
<organism evidence="1 2">
    <name type="scientific">Trachymyrmex septentrionalis</name>
    <dbReference type="NCBI Taxonomy" id="34720"/>
    <lineage>
        <taxon>Eukaryota</taxon>
        <taxon>Metazoa</taxon>
        <taxon>Ecdysozoa</taxon>
        <taxon>Arthropoda</taxon>
        <taxon>Hexapoda</taxon>
        <taxon>Insecta</taxon>
        <taxon>Pterygota</taxon>
        <taxon>Neoptera</taxon>
        <taxon>Endopterygota</taxon>
        <taxon>Hymenoptera</taxon>
        <taxon>Apocrita</taxon>
        <taxon>Aculeata</taxon>
        <taxon>Formicoidea</taxon>
        <taxon>Formicidae</taxon>
        <taxon>Myrmicinae</taxon>
        <taxon>Trachymyrmex</taxon>
    </lineage>
</organism>
<dbReference type="Proteomes" id="UP000078541">
    <property type="component" value="Unassembled WGS sequence"/>
</dbReference>
<keyword evidence="2" id="KW-1185">Reference proteome</keyword>